<dbReference type="SUPFAM" id="SSF48371">
    <property type="entry name" value="ARM repeat"/>
    <property type="match status" value="1"/>
</dbReference>
<reference evidence="7" key="1">
    <citation type="submission" date="2021-09" db="EMBL/GenBank/DDBJ databases">
        <authorList>
            <consortium name="AG Swart"/>
            <person name="Singh M."/>
            <person name="Singh A."/>
            <person name="Seah K."/>
            <person name="Emmerich C."/>
        </authorList>
    </citation>
    <scope>NUCLEOTIDE SEQUENCE</scope>
    <source>
        <strain evidence="7">ATCC30299</strain>
    </source>
</reference>
<proteinExistence type="inferred from homology"/>
<dbReference type="InterPro" id="IPR032413">
    <property type="entry name" value="Arm_3"/>
</dbReference>
<comment type="similarity">
    <text evidence="1 5">Belongs to the importin alpha family.</text>
</comment>
<evidence type="ECO:0000313" key="8">
    <source>
        <dbReference type="Proteomes" id="UP001162131"/>
    </source>
</evidence>
<evidence type="ECO:0000256" key="1">
    <source>
        <dbReference type="ARBA" id="ARBA00010394"/>
    </source>
</evidence>
<dbReference type="GO" id="GO:0006606">
    <property type="term" value="P:protein import into nucleus"/>
    <property type="evidence" value="ECO:0007669"/>
    <property type="project" value="InterPro"/>
</dbReference>
<protein>
    <recommendedName>
        <fullName evidence="5">Importin subunit alpha</fullName>
    </recommendedName>
</protein>
<dbReference type="PIRSF" id="PIRSF005673">
    <property type="entry name" value="Importin_alpha"/>
    <property type="match status" value="1"/>
</dbReference>
<name>A0AAU9JAA2_9CILI</name>
<dbReference type="SMART" id="SM00185">
    <property type="entry name" value="ARM"/>
    <property type="match status" value="7"/>
</dbReference>
<keyword evidence="4 5" id="KW-0653">Protein transport</keyword>
<keyword evidence="8" id="KW-1185">Reference proteome</keyword>
<dbReference type="InterPro" id="IPR000225">
    <property type="entry name" value="Armadillo"/>
</dbReference>
<evidence type="ECO:0000256" key="5">
    <source>
        <dbReference type="PIRNR" id="PIRNR005673"/>
    </source>
</evidence>
<dbReference type="Gene3D" id="1.25.10.10">
    <property type="entry name" value="Leucine-rich Repeat Variant"/>
    <property type="match status" value="1"/>
</dbReference>
<evidence type="ECO:0000259" key="6">
    <source>
        <dbReference type="PROSITE" id="PS51214"/>
    </source>
</evidence>
<dbReference type="Pfam" id="PF00514">
    <property type="entry name" value="Arm"/>
    <property type="match status" value="2"/>
</dbReference>
<evidence type="ECO:0000256" key="4">
    <source>
        <dbReference type="ARBA" id="ARBA00022927"/>
    </source>
</evidence>
<organism evidence="7 8">
    <name type="scientific">Blepharisma stoltei</name>
    <dbReference type="NCBI Taxonomy" id="1481888"/>
    <lineage>
        <taxon>Eukaryota</taxon>
        <taxon>Sar</taxon>
        <taxon>Alveolata</taxon>
        <taxon>Ciliophora</taxon>
        <taxon>Postciliodesmatophora</taxon>
        <taxon>Heterotrichea</taxon>
        <taxon>Heterotrichida</taxon>
        <taxon>Blepharismidae</taxon>
        <taxon>Blepharisma</taxon>
    </lineage>
</organism>
<sequence>MENQLNQRIEDRLKNYQKSLNPDDLKRKHQEGLAELRKKKRIEHINKKRAFGRDPVFDTPQTEESHIVFPYEYISQELANFDRRLVDLELTPSTRISCLISNLNTCEDQGILLHIIQTFRKLLNGKDSPPASLISELNPVVKLLRMLTTKNVPIQSEVSWCLINLTSGKSDISALFAAEDTISILVQMLRTKSPTEILVYCAWTIGNLAGDSIGSRDKAIESKAANQIIEIILKNPRMDYKDIAILVWVLSNLCKGYPSPPLSLVKEVLKIVPAMIDQIYEDILIDICWIISYVSEISPECVNLLIELNIIQKLIDLTTHHNIKIQVPALRSIGNILSGTDEQAQMVLNSGILEKYQILLSTGKRQIKKEALWGISNITAGSDSQAVEVLGHPCVYLVISELNDNDFDLKKEAAYAIGNTTRSKNVNVVRRLFDLNVLPQLINILTHQDPDILIVTLEAINNILRAGRGFGYNDIAKNFQDLEGLEALEKLQSHPNQRIYDKAVQILKEHYEVEEINDLGHQNQYPSDFIFS</sequence>
<dbReference type="Pfam" id="PF01749">
    <property type="entry name" value="IBB"/>
    <property type="match status" value="1"/>
</dbReference>
<evidence type="ECO:0000313" key="7">
    <source>
        <dbReference type="EMBL" id="CAG9322377.1"/>
    </source>
</evidence>
<keyword evidence="3" id="KW-0677">Repeat</keyword>
<comment type="caution">
    <text evidence="7">The sequence shown here is derived from an EMBL/GenBank/DDBJ whole genome shotgun (WGS) entry which is preliminary data.</text>
</comment>
<dbReference type="GO" id="GO:0005737">
    <property type="term" value="C:cytoplasm"/>
    <property type="evidence" value="ECO:0007669"/>
    <property type="project" value="InterPro"/>
</dbReference>
<keyword evidence="2 5" id="KW-0813">Transport</keyword>
<evidence type="ECO:0000256" key="3">
    <source>
        <dbReference type="ARBA" id="ARBA00022737"/>
    </source>
</evidence>
<dbReference type="InterPro" id="IPR016024">
    <property type="entry name" value="ARM-type_fold"/>
</dbReference>
<dbReference type="EMBL" id="CAJZBQ010000032">
    <property type="protein sequence ID" value="CAG9322377.1"/>
    <property type="molecule type" value="Genomic_DNA"/>
</dbReference>
<evidence type="ECO:0000256" key="2">
    <source>
        <dbReference type="ARBA" id="ARBA00022448"/>
    </source>
</evidence>
<dbReference type="PROSITE" id="PS51214">
    <property type="entry name" value="IBB"/>
    <property type="match status" value="1"/>
</dbReference>
<dbReference type="PANTHER" id="PTHR23316">
    <property type="entry name" value="IMPORTIN ALPHA"/>
    <property type="match status" value="1"/>
</dbReference>
<dbReference type="InterPro" id="IPR011989">
    <property type="entry name" value="ARM-like"/>
</dbReference>
<dbReference type="InterPro" id="IPR024931">
    <property type="entry name" value="Importin_alpha"/>
</dbReference>
<dbReference type="InterPro" id="IPR002652">
    <property type="entry name" value="Importin-a_IBB"/>
</dbReference>
<dbReference type="Proteomes" id="UP001162131">
    <property type="component" value="Unassembled WGS sequence"/>
</dbReference>
<dbReference type="Pfam" id="PF16186">
    <property type="entry name" value="Arm_3"/>
    <property type="match status" value="1"/>
</dbReference>
<gene>
    <name evidence="7" type="ORF">BSTOLATCC_MIC31513</name>
</gene>
<accession>A0AAU9JAA2</accession>
<dbReference type="GO" id="GO:0061608">
    <property type="term" value="F:nuclear import signal receptor activity"/>
    <property type="evidence" value="ECO:0007669"/>
    <property type="project" value="InterPro"/>
</dbReference>
<feature type="domain" description="IBB" evidence="6">
    <location>
        <begin position="1"/>
        <end position="58"/>
    </location>
</feature>
<dbReference type="AlphaFoldDB" id="A0AAU9JAA2"/>